<name>A0A2P2M5E6_RHIMU</name>
<dbReference type="EMBL" id="GGEC01044950">
    <property type="protein sequence ID" value="MBX25434.1"/>
    <property type="molecule type" value="Transcribed_RNA"/>
</dbReference>
<dbReference type="GO" id="GO:0000502">
    <property type="term" value="C:proteasome complex"/>
    <property type="evidence" value="ECO:0007669"/>
    <property type="project" value="UniProtKB-KW"/>
</dbReference>
<proteinExistence type="predicted"/>
<dbReference type="AlphaFoldDB" id="A0A2P2M5E6"/>
<protein>
    <submittedName>
        <fullName evidence="1">26S proteasome non-ATPase regulatory subunit 2 1A</fullName>
    </submittedName>
</protein>
<evidence type="ECO:0000313" key="1">
    <source>
        <dbReference type="EMBL" id="MBX25434.1"/>
    </source>
</evidence>
<reference evidence="1" key="1">
    <citation type="submission" date="2018-02" db="EMBL/GenBank/DDBJ databases">
        <title>Rhizophora mucronata_Transcriptome.</title>
        <authorList>
            <person name="Meera S.P."/>
            <person name="Sreeshan A."/>
            <person name="Augustine A."/>
        </authorList>
    </citation>
    <scope>NUCLEOTIDE SEQUENCE</scope>
    <source>
        <tissue evidence="1">Leaf</tissue>
    </source>
</reference>
<organism evidence="1">
    <name type="scientific">Rhizophora mucronata</name>
    <name type="common">Asiatic mangrove</name>
    <dbReference type="NCBI Taxonomy" id="61149"/>
    <lineage>
        <taxon>Eukaryota</taxon>
        <taxon>Viridiplantae</taxon>
        <taxon>Streptophyta</taxon>
        <taxon>Embryophyta</taxon>
        <taxon>Tracheophyta</taxon>
        <taxon>Spermatophyta</taxon>
        <taxon>Magnoliopsida</taxon>
        <taxon>eudicotyledons</taxon>
        <taxon>Gunneridae</taxon>
        <taxon>Pentapetalae</taxon>
        <taxon>rosids</taxon>
        <taxon>fabids</taxon>
        <taxon>Malpighiales</taxon>
        <taxon>Rhizophoraceae</taxon>
        <taxon>Rhizophora</taxon>
    </lineage>
</organism>
<accession>A0A2P2M5E6</accession>
<keyword evidence="1" id="KW-0647">Proteasome</keyword>
<sequence length="64" mass="7591">MELVQQIVAFHMKASLKSFLAICFSYKVWFHKFLKTLQHLSRISQWKAITVLSLIIFYHFAAQC</sequence>